<feature type="transmembrane region" description="Helical" evidence="3">
    <location>
        <begin position="144"/>
        <end position="168"/>
    </location>
</feature>
<dbReference type="EMBL" id="JABBYC010000047">
    <property type="protein sequence ID" value="MBL0888218.1"/>
    <property type="molecule type" value="Genomic_DNA"/>
</dbReference>
<proteinExistence type="inferred from homology"/>
<name>A0ABS1LPV4_9MICO</name>
<feature type="transmembrane region" description="Helical" evidence="3">
    <location>
        <begin position="36"/>
        <end position="54"/>
    </location>
</feature>
<keyword evidence="2" id="KW-1003">Cell membrane</keyword>
<dbReference type="InterPro" id="IPR003784">
    <property type="entry name" value="BioY"/>
</dbReference>
<organism evidence="4 5">
    <name type="scientific">Myceligenerans indicum</name>
    <dbReference type="NCBI Taxonomy" id="2593663"/>
    <lineage>
        <taxon>Bacteria</taxon>
        <taxon>Bacillati</taxon>
        <taxon>Actinomycetota</taxon>
        <taxon>Actinomycetes</taxon>
        <taxon>Micrococcales</taxon>
        <taxon>Promicromonosporaceae</taxon>
        <taxon>Myceligenerans</taxon>
    </lineage>
</organism>
<dbReference type="PANTHER" id="PTHR34295:SF1">
    <property type="entry name" value="BIOTIN TRANSPORTER BIOY"/>
    <property type="match status" value="1"/>
</dbReference>
<feature type="transmembrane region" description="Helical" evidence="3">
    <location>
        <begin position="60"/>
        <end position="80"/>
    </location>
</feature>
<dbReference type="Proteomes" id="UP000675409">
    <property type="component" value="Unassembled WGS sequence"/>
</dbReference>
<comment type="caution">
    <text evidence="4">The sequence shown here is derived from an EMBL/GenBank/DDBJ whole genome shotgun (WGS) entry which is preliminary data.</text>
</comment>
<evidence type="ECO:0000313" key="5">
    <source>
        <dbReference type="Proteomes" id="UP000675409"/>
    </source>
</evidence>
<keyword evidence="2" id="KW-0813">Transport</keyword>
<comment type="similarity">
    <text evidence="1 2">Belongs to the BioY family.</text>
</comment>
<feature type="transmembrane region" description="Helical" evidence="3">
    <location>
        <begin position="87"/>
        <end position="103"/>
    </location>
</feature>
<evidence type="ECO:0000256" key="1">
    <source>
        <dbReference type="ARBA" id="ARBA00010692"/>
    </source>
</evidence>
<keyword evidence="5" id="KW-1185">Reference proteome</keyword>
<dbReference type="RefSeq" id="WP_201850067.1">
    <property type="nucleotide sequence ID" value="NZ_JABBYC010000047.1"/>
</dbReference>
<reference evidence="4 5" key="1">
    <citation type="journal article" date="2021" name="Arch. Microbiol.">
        <title>Myceligenerans indicum sp. nov., an actinobacterium isolated from mangrove sediment of Sundarbans, India.</title>
        <authorList>
            <person name="Asha K."/>
            <person name="Bhadury P."/>
        </authorList>
    </citation>
    <scope>NUCLEOTIDE SEQUENCE [LARGE SCALE GENOMIC DNA]</scope>
    <source>
        <strain evidence="4 5">I2</strain>
    </source>
</reference>
<feature type="transmembrane region" description="Helical" evidence="3">
    <location>
        <begin position="109"/>
        <end position="132"/>
    </location>
</feature>
<keyword evidence="3" id="KW-0812">Transmembrane</keyword>
<keyword evidence="2 3" id="KW-0472">Membrane</keyword>
<dbReference type="Gene3D" id="1.10.1760.20">
    <property type="match status" value="1"/>
</dbReference>
<comment type="subcellular location">
    <subcellularLocation>
        <location evidence="2">Cell membrane</location>
        <topology evidence="2">Multi-pass membrane protein</topology>
    </subcellularLocation>
</comment>
<feature type="transmembrane region" description="Helical" evidence="3">
    <location>
        <begin position="174"/>
        <end position="196"/>
    </location>
</feature>
<dbReference type="PIRSF" id="PIRSF016661">
    <property type="entry name" value="BioY"/>
    <property type="match status" value="1"/>
</dbReference>
<evidence type="ECO:0000256" key="3">
    <source>
        <dbReference type="SAM" id="Phobius"/>
    </source>
</evidence>
<evidence type="ECO:0000313" key="4">
    <source>
        <dbReference type="EMBL" id="MBL0888218.1"/>
    </source>
</evidence>
<protein>
    <recommendedName>
        <fullName evidence="2">Biotin transporter</fullName>
    </recommendedName>
</protein>
<keyword evidence="3" id="KW-1133">Transmembrane helix</keyword>
<dbReference type="PANTHER" id="PTHR34295">
    <property type="entry name" value="BIOTIN TRANSPORTER BIOY"/>
    <property type="match status" value="1"/>
</dbReference>
<dbReference type="Pfam" id="PF02632">
    <property type="entry name" value="BioY"/>
    <property type="match status" value="1"/>
</dbReference>
<evidence type="ECO:0000256" key="2">
    <source>
        <dbReference type="PIRNR" id="PIRNR016661"/>
    </source>
</evidence>
<accession>A0ABS1LPV4</accession>
<gene>
    <name evidence="4" type="ORF">HGK34_18335</name>
</gene>
<sequence>MTSLAFPLVPRSNPRQVLADLIPAESSRARAIARDVTLVVAVAALTALAAQIRIPIPGLPVPITGQTFAVLLGAAALGPLRGSAAQILYVGVGLVGLPVYAGGGAGAEVLLGASGGYLIGFVAASAVIGAMARRGMDRGVLGTVLAFAAGSAVIYAVGVPWLAVVAGMAPGEAFVAGAGVFLIGDAIKAVLAGVLLPGAWRLARS</sequence>